<evidence type="ECO:0000313" key="2">
    <source>
        <dbReference type="EnsemblPlants" id="OB01G37550.1"/>
    </source>
</evidence>
<proteinExistence type="predicted"/>
<keyword evidence="3" id="KW-1185">Reference proteome</keyword>
<protein>
    <submittedName>
        <fullName evidence="2">Uncharacterized protein</fullName>
    </submittedName>
</protein>
<dbReference type="Proteomes" id="UP000006038">
    <property type="component" value="Chromosome 1"/>
</dbReference>
<feature type="compositionally biased region" description="Gly residues" evidence="1">
    <location>
        <begin position="101"/>
        <end position="111"/>
    </location>
</feature>
<name>J3L3E9_ORYBR</name>
<feature type="compositionally biased region" description="Low complexity" evidence="1">
    <location>
        <begin position="125"/>
        <end position="136"/>
    </location>
</feature>
<reference evidence="2" key="2">
    <citation type="submission" date="2013-04" db="UniProtKB">
        <authorList>
            <consortium name="EnsemblPlants"/>
        </authorList>
    </citation>
    <scope>IDENTIFICATION</scope>
</reference>
<feature type="region of interest" description="Disordered" evidence="1">
    <location>
        <begin position="80"/>
        <end position="157"/>
    </location>
</feature>
<organism evidence="2">
    <name type="scientific">Oryza brachyantha</name>
    <name type="common">malo sina</name>
    <dbReference type="NCBI Taxonomy" id="4533"/>
    <lineage>
        <taxon>Eukaryota</taxon>
        <taxon>Viridiplantae</taxon>
        <taxon>Streptophyta</taxon>
        <taxon>Embryophyta</taxon>
        <taxon>Tracheophyta</taxon>
        <taxon>Spermatophyta</taxon>
        <taxon>Magnoliopsida</taxon>
        <taxon>Liliopsida</taxon>
        <taxon>Poales</taxon>
        <taxon>Poaceae</taxon>
        <taxon>BOP clade</taxon>
        <taxon>Oryzoideae</taxon>
        <taxon>Oryzeae</taxon>
        <taxon>Oryzinae</taxon>
        <taxon>Oryza</taxon>
    </lineage>
</organism>
<dbReference type="AlphaFoldDB" id="J3L3E9"/>
<reference evidence="2" key="1">
    <citation type="journal article" date="2013" name="Nat. Commun.">
        <title>Whole-genome sequencing of Oryza brachyantha reveals mechanisms underlying Oryza genome evolution.</title>
        <authorList>
            <person name="Chen J."/>
            <person name="Huang Q."/>
            <person name="Gao D."/>
            <person name="Wang J."/>
            <person name="Lang Y."/>
            <person name="Liu T."/>
            <person name="Li B."/>
            <person name="Bai Z."/>
            <person name="Luis Goicoechea J."/>
            <person name="Liang C."/>
            <person name="Chen C."/>
            <person name="Zhang W."/>
            <person name="Sun S."/>
            <person name="Liao Y."/>
            <person name="Zhang X."/>
            <person name="Yang L."/>
            <person name="Song C."/>
            <person name="Wang M."/>
            <person name="Shi J."/>
            <person name="Liu G."/>
            <person name="Liu J."/>
            <person name="Zhou H."/>
            <person name="Zhou W."/>
            <person name="Yu Q."/>
            <person name="An N."/>
            <person name="Chen Y."/>
            <person name="Cai Q."/>
            <person name="Wang B."/>
            <person name="Liu B."/>
            <person name="Min J."/>
            <person name="Huang Y."/>
            <person name="Wu H."/>
            <person name="Li Z."/>
            <person name="Zhang Y."/>
            <person name="Yin Y."/>
            <person name="Song W."/>
            <person name="Jiang J."/>
            <person name="Jackson S.A."/>
            <person name="Wing R.A."/>
            <person name="Wang J."/>
            <person name="Chen M."/>
        </authorList>
    </citation>
    <scope>NUCLEOTIDE SEQUENCE [LARGE SCALE GENOMIC DNA]</scope>
    <source>
        <strain evidence="2">cv. IRGC 101232</strain>
    </source>
</reference>
<dbReference type="HOGENOM" id="CLU_1680612_0_0_1"/>
<dbReference type="EnsemblPlants" id="OB01G37550.1">
    <property type="protein sequence ID" value="OB01G37550.1"/>
    <property type="gene ID" value="OB01G37550"/>
</dbReference>
<sequence length="157" mass="17110">MAYLKYVKAHQSPLLTPNGGFGLFTYKDKRFYPNIIKNTSSNRHGMAKGEWLDLLKAPVLYKEVSSKKEKKGLLHAGEVGAADDGVERTAQRRTARRRRPTGGGWRGGGRGGGRRSLRVGRRVAGEVAVTEVTGDAGTREDGGRREGGRHRGGDPKP</sequence>
<evidence type="ECO:0000313" key="3">
    <source>
        <dbReference type="Proteomes" id="UP000006038"/>
    </source>
</evidence>
<accession>J3L3E9</accession>
<dbReference type="Gramene" id="OB01G37550.1">
    <property type="protein sequence ID" value="OB01G37550.1"/>
    <property type="gene ID" value="OB01G37550"/>
</dbReference>
<feature type="compositionally biased region" description="Basic residues" evidence="1">
    <location>
        <begin position="112"/>
        <end position="121"/>
    </location>
</feature>
<feature type="compositionally biased region" description="Basic residues" evidence="1">
    <location>
        <begin position="91"/>
        <end position="100"/>
    </location>
</feature>
<evidence type="ECO:0000256" key="1">
    <source>
        <dbReference type="SAM" id="MobiDB-lite"/>
    </source>
</evidence>
<feature type="compositionally biased region" description="Basic and acidic residues" evidence="1">
    <location>
        <begin position="137"/>
        <end position="157"/>
    </location>
</feature>